<evidence type="ECO:0000313" key="3">
    <source>
        <dbReference type="EMBL" id="CAE8633670.1"/>
    </source>
</evidence>
<evidence type="ECO:0000256" key="2">
    <source>
        <dbReference type="SAM" id="SignalP"/>
    </source>
</evidence>
<dbReference type="AlphaFoldDB" id="A0A813H7V3"/>
<keyword evidence="2" id="KW-0732">Signal</keyword>
<keyword evidence="4" id="KW-1185">Reference proteome</keyword>
<feature type="chain" id="PRO_5032610070" evidence="2">
    <location>
        <begin position="23"/>
        <end position="741"/>
    </location>
</feature>
<sequence length="741" mass="80754">MLIFCEIHILVIFLAAFTLHKTVPLQAWSGLSQSEKIDKAKLHFKEANLQFDERFNDRYYRLVASLQRQVRQVRQGGAGGGSASEIWKLSAARLQLLQLQRSCLRFCGLAEKREPPKEKNGKTTSGAAEKEATSAAPTPTQLHSGPWMDTAAMTLIGAGVGSSLQGLQGPAFFLGLWGLLRAGRRFVVLCVDTEDTNRLFRFAPQRIKNQRGELFVLLANEVHAIRRMRAGDLKYLTKPRSEAWHRAMDESNDYTAETLFEDTMVSIAEHPRVHEWVGTSVRVKAAPDKVVSRIHEGIAEVFLGWEVEGSLGTAEVQVKATGSIVDVIYVFPQGRDHYGLRPGGFVIRPKGNTWSQDCGELPKDMKQPFGKQTGRILRNREGIFEYDYEVRAFRDGDQRCPICARDEPNTFDENLSGPASLGRRRYHVGKLFVTQVSTGICCFGVAVPPAAGDASDDTRTTALLSAPRFGSLSVFFFSALPLICRASLMDYSFYSLRVCFRPIVTVLPRVEEICDYTCLSVAGHHHTCSNCHVARRFGFGFHERQGDGKLGLRLLDLSVGSYEDPLRGKATTNGRGQSRVTLRQGRSGAEALFGAADWRLGLGSQNCRSRRLATVATVVGRSSGEAEPLVTETELGLLSRIQGAAGNEKGTVAGGSRGLLRLELPGPVAVGQAVDVGGGASALVLRFDKKGAVAALLSPGPAPPAGSPVELLPGLLALRRTDFAAGVTFATVHELLDFSGE</sequence>
<accession>A0A813H7V3</accession>
<name>A0A813H7V3_POLGL</name>
<evidence type="ECO:0000256" key="1">
    <source>
        <dbReference type="SAM" id="MobiDB-lite"/>
    </source>
</evidence>
<dbReference type="EMBL" id="CAJNNV010030827">
    <property type="protein sequence ID" value="CAE8633670.1"/>
    <property type="molecule type" value="Genomic_DNA"/>
</dbReference>
<feature type="signal peptide" evidence="2">
    <location>
        <begin position="1"/>
        <end position="22"/>
    </location>
</feature>
<feature type="region of interest" description="Disordered" evidence="1">
    <location>
        <begin position="114"/>
        <end position="144"/>
    </location>
</feature>
<evidence type="ECO:0000313" key="4">
    <source>
        <dbReference type="Proteomes" id="UP000654075"/>
    </source>
</evidence>
<reference evidence="3" key="1">
    <citation type="submission" date="2021-02" db="EMBL/GenBank/DDBJ databases">
        <authorList>
            <person name="Dougan E. K."/>
            <person name="Rhodes N."/>
            <person name="Thang M."/>
            <person name="Chan C."/>
        </authorList>
    </citation>
    <scope>NUCLEOTIDE SEQUENCE</scope>
</reference>
<dbReference type="Proteomes" id="UP000654075">
    <property type="component" value="Unassembled WGS sequence"/>
</dbReference>
<organism evidence="3 4">
    <name type="scientific">Polarella glacialis</name>
    <name type="common">Dinoflagellate</name>
    <dbReference type="NCBI Taxonomy" id="89957"/>
    <lineage>
        <taxon>Eukaryota</taxon>
        <taxon>Sar</taxon>
        <taxon>Alveolata</taxon>
        <taxon>Dinophyceae</taxon>
        <taxon>Suessiales</taxon>
        <taxon>Suessiaceae</taxon>
        <taxon>Polarella</taxon>
    </lineage>
</organism>
<comment type="caution">
    <text evidence="3">The sequence shown here is derived from an EMBL/GenBank/DDBJ whole genome shotgun (WGS) entry which is preliminary data.</text>
</comment>
<feature type="non-terminal residue" evidence="3">
    <location>
        <position position="741"/>
    </location>
</feature>
<protein>
    <submittedName>
        <fullName evidence="3">Uncharacterized protein</fullName>
    </submittedName>
</protein>
<gene>
    <name evidence="3" type="ORF">PGLA1383_LOCUS49493</name>
</gene>
<proteinExistence type="predicted"/>